<evidence type="ECO:0000313" key="1">
    <source>
        <dbReference type="EMBL" id="EGP92296.1"/>
    </source>
</evidence>
<gene>
    <name evidence="1" type="ORF">MYCGRDRAFT_107279</name>
</gene>
<accession>F9X148</accession>
<dbReference type="GeneID" id="13402891"/>
<dbReference type="HOGENOM" id="CLU_940751_0_0_1"/>
<proteinExistence type="predicted"/>
<dbReference type="EMBL" id="CM001196">
    <property type="protein sequence ID" value="EGP92296.1"/>
    <property type="molecule type" value="Genomic_DNA"/>
</dbReference>
<dbReference type="KEGG" id="ztr:MYCGRDRAFT_107279"/>
<name>F9X148_ZYMTI</name>
<evidence type="ECO:0000313" key="2">
    <source>
        <dbReference type="Proteomes" id="UP000008062"/>
    </source>
</evidence>
<dbReference type="RefSeq" id="XP_003857320.1">
    <property type="nucleotide sequence ID" value="XM_003857272.1"/>
</dbReference>
<protein>
    <submittedName>
        <fullName evidence="1">Uncharacterized protein</fullName>
    </submittedName>
</protein>
<sequence length="296" mass="33104">MPGRREHGHASLAALSLPARCSLLSRAPVNKSRTGLALSEWIIQLQDGRPTTLSGSFRDRPYPVCHVRGALVWARDLSSVGNVTDSITLFPPIAQPLYHYRQRDPPSSQPDQALLNVPDMRKDRKGFATRSHKLQQVASSADCQQRWRLAEGRDEPLQSRPGPCRRGHYLDPAEREDNVTGCPRCPSTSPHQVLLPRKHRHSCIPGTLDRGKGSTKQDVSRFGYHSTLLYMGSFTLSRSDESQTLWVVHGYVGHWTSIGSSAISRERPRDPTQVNLPARKPYHITRYAIAVLTPSN</sequence>
<keyword evidence="2" id="KW-1185">Reference proteome</keyword>
<dbReference type="Proteomes" id="UP000008062">
    <property type="component" value="Chromosome 1"/>
</dbReference>
<dbReference type="AlphaFoldDB" id="F9X148"/>
<dbReference type="InParanoid" id="F9X148"/>
<reference evidence="1 2" key="1">
    <citation type="journal article" date="2011" name="PLoS Genet.">
        <title>Finished genome of the fungal wheat pathogen Mycosphaerella graminicola reveals dispensome structure, chromosome plasticity, and stealth pathogenesis.</title>
        <authorList>
            <person name="Goodwin S.B."/>
            <person name="Ben M'barek S."/>
            <person name="Dhillon B."/>
            <person name="Wittenberg A.H.J."/>
            <person name="Crane C.F."/>
            <person name="Hane J.K."/>
            <person name="Foster A.J."/>
            <person name="Van der Lee T.A.J."/>
            <person name="Grimwood J."/>
            <person name="Aerts A."/>
            <person name="Antoniw J."/>
            <person name="Bailey A."/>
            <person name="Bluhm B."/>
            <person name="Bowler J."/>
            <person name="Bristow J."/>
            <person name="van der Burgt A."/>
            <person name="Canto-Canche B."/>
            <person name="Churchill A.C.L."/>
            <person name="Conde-Ferraez L."/>
            <person name="Cools H.J."/>
            <person name="Coutinho P.M."/>
            <person name="Csukai M."/>
            <person name="Dehal P."/>
            <person name="De Wit P."/>
            <person name="Donzelli B."/>
            <person name="van de Geest H.C."/>
            <person name="van Ham R.C.H.J."/>
            <person name="Hammond-Kosack K.E."/>
            <person name="Henrissat B."/>
            <person name="Kilian A."/>
            <person name="Kobayashi A.K."/>
            <person name="Koopmann E."/>
            <person name="Kourmpetis Y."/>
            <person name="Kuzniar A."/>
            <person name="Lindquist E."/>
            <person name="Lombard V."/>
            <person name="Maliepaard C."/>
            <person name="Martins N."/>
            <person name="Mehrabi R."/>
            <person name="Nap J.P.H."/>
            <person name="Ponomarenko A."/>
            <person name="Rudd J.J."/>
            <person name="Salamov A."/>
            <person name="Schmutz J."/>
            <person name="Schouten H.J."/>
            <person name="Shapiro H."/>
            <person name="Stergiopoulos I."/>
            <person name="Torriani S.F.F."/>
            <person name="Tu H."/>
            <person name="de Vries R.P."/>
            <person name="Waalwijk C."/>
            <person name="Ware S.B."/>
            <person name="Wiebenga A."/>
            <person name="Zwiers L.-H."/>
            <person name="Oliver R.P."/>
            <person name="Grigoriev I.V."/>
            <person name="Kema G.H.J."/>
        </authorList>
    </citation>
    <scope>NUCLEOTIDE SEQUENCE [LARGE SCALE GENOMIC DNA]</scope>
    <source>
        <strain evidence="2">CBS 115943 / IPO323</strain>
    </source>
</reference>
<organism evidence="1 2">
    <name type="scientific">Zymoseptoria tritici (strain CBS 115943 / IPO323)</name>
    <name type="common">Speckled leaf blotch fungus</name>
    <name type="synonym">Septoria tritici</name>
    <dbReference type="NCBI Taxonomy" id="336722"/>
    <lineage>
        <taxon>Eukaryota</taxon>
        <taxon>Fungi</taxon>
        <taxon>Dikarya</taxon>
        <taxon>Ascomycota</taxon>
        <taxon>Pezizomycotina</taxon>
        <taxon>Dothideomycetes</taxon>
        <taxon>Dothideomycetidae</taxon>
        <taxon>Mycosphaerellales</taxon>
        <taxon>Mycosphaerellaceae</taxon>
        <taxon>Zymoseptoria</taxon>
    </lineage>
</organism>